<dbReference type="SUPFAM" id="SSF51064">
    <property type="entry name" value="Head domain of nucleotide exchange factor GrpE"/>
    <property type="match status" value="1"/>
</dbReference>
<comment type="similarity">
    <text evidence="2">Belongs to the GrpE family.</text>
</comment>
<dbReference type="EMBL" id="MVBO01000251">
    <property type="protein sequence ID" value="OZJ01742.1"/>
    <property type="molecule type" value="Genomic_DNA"/>
</dbReference>
<dbReference type="InterPro" id="IPR029021">
    <property type="entry name" value="Prot-tyrosine_phosphatase-like"/>
</dbReference>
<dbReference type="SUPFAM" id="SSF52799">
    <property type="entry name" value="(Phosphotyrosine protein) phosphatases II"/>
    <property type="match status" value="1"/>
</dbReference>
<name>A0A261XTR4_9FUNG</name>
<dbReference type="CDD" id="cd00446">
    <property type="entry name" value="GrpE"/>
    <property type="match status" value="1"/>
</dbReference>
<dbReference type="HAMAP" id="MF_01151">
    <property type="entry name" value="GrpE"/>
    <property type="match status" value="1"/>
</dbReference>
<dbReference type="CDD" id="cd14501">
    <property type="entry name" value="PFA-DSP"/>
    <property type="match status" value="1"/>
</dbReference>
<evidence type="ECO:0000313" key="10">
    <source>
        <dbReference type="Proteomes" id="UP000242875"/>
    </source>
</evidence>
<evidence type="ECO:0000256" key="6">
    <source>
        <dbReference type="ARBA" id="ARBA00023186"/>
    </source>
</evidence>
<dbReference type="Gene3D" id="3.90.20.20">
    <property type="match status" value="1"/>
</dbReference>
<dbReference type="GO" id="GO:0016787">
    <property type="term" value="F:hydrolase activity"/>
    <property type="evidence" value="ECO:0007669"/>
    <property type="project" value="UniProtKB-KW"/>
</dbReference>
<keyword evidence="10" id="KW-1185">Reference proteome</keyword>
<keyword evidence="6" id="KW-0143">Chaperone</keyword>
<organism evidence="9 10">
    <name type="scientific">Bifiguratus adelaidae</name>
    <dbReference type="NCBI Taxonomy" id="1938954"/>
    <lineage>
        <taxon>Eukaryota</taxon>
        <taxon>Fungi</taxon>
        <taxon>Fungi incertae sedis</taxon>
        <taxon>Mucoromycota</taxon>
        <taxon>Mucoromycotina</taxon>
        <taxon>Endogonomycetes</taxon>
        <taxon>Endogonales</taxon>
        <taxon>Endogonales incertae sedis</taxon>
        <taxon>Bifiguratus</taxon>
    </lineage>
</organism>
<dbReference type="Proteomes" id="UP000242875">
    <property type="component" value="Unassembled WGS sequence"/>
</dbReference>
<evidence type="ECO:0000256" key="7">
    <source>
        <dbReference type="SAM" id="MobiDB-lite"/>
    </source>
</evidence>
<dbReference type="InterPro" id="IPR049202">
    <property type="entry name" value="DUF6817"/>
</dbReference>
<feature type="region of interest" description="Disordered" evidence="7">
    <location>
        <begin position="29"/>
        <end position="73"/>
    </location>
</feature>
<dbReference type="GO" id="GO:0051087">
    <property type="term" value="F:protein-folding chaperone binding"/>
    <property type="evidence" value="ECO:0007669"/>
    <property type="project" value="InterPro"/>
</dbReference>
<dbReference type="Pfam" id="PF20680">
    <property type="entry name" value="DUF6817"/>
    <property type="match status" value="1"/>
</dbReference>
<evidence type="ECO:0000256" key="1">
    <source>
        <dbReference type="ARBA" id="ARBA00004496"/>
    </source>
</evidence>
<reference evidence="9 10" key="1">
    <citation type="journal article" date="2017" name="Mycologia">
        <title>Bifiguratus adelaidae, gen. et sp. nov., a new member of Mucoromycotina in endophytic and soil-dwelling habitats.</title>
        <authorList>
            <person name="Torres-Cruz T.J."/>
            <person name="Billingsley Tobias T.L."/>
            <person name="Almatruk M."/>
            <person name="Hesse C."/>
            <person name="Kuske C.R."/>
            <person name="Desiro A."/>
            <person name="Benucci G.M."/>
            <person name="Bonito G."/>
            <person name="Stajich J.E."/>
            <person name="Dunlap C."/>
            <person name="Arnold A.E."/>
            <person name="Porras-Alfaro A."/>
        </authorList>
    </citation>
    <scope>NUCLEOTIDE SEQUENCE [LARGE SCALE GENOMIC DNA]</scope>
    <source>
        <strain evidence="9 10">AZ0501</strain>
    </source>
</reference>
<dbReference type="AlphaFoldDB" id="A0A261XTR4"/>
<comment type="caution">
    <text evidence="9">The sequence shown here is derived from an EMBL/GenBank/DDBJ whole genome shotgun (WGS) entry which is preliminary data.</text>
</comment>
<evidence type="ECO:0000256" key="5">
    <source>
        <dbReference type="ARBA" id="ARBA00022801"/>
    </source>
</evidence>
<proteinExistence type="inferred from homology"/>
<dbReference type="FunFam" id="3.90.190.10:FF:000035">
    <property type="entry name" value="Tyrosine phosphatase, putative"/>
    <property type="match status" value="1"/>
</dbReference>
<dbReference type="InterPro" id="IPR009012">
    <property type="entry name" value="GrpE_head"/>
</dbReference>
<dbReference type="Pfam" id="PF01025">
    <property type="entry name" value="GrpE"/>
    <property type="match status" value="1"/>
</dbReference>
<comment type="subcellular location">
    <subcellularLocation>
        <location evidence="1">Cytoplasm</location>
    </subcellularLocation>
</comment>
<evidence type="ECO:0000313" key="9">
    <source>
        <dbReference type="EMBL" id="OZJ01742.1"/>
    </source>
</evidence>
<dbReference type="InterPro" id="IPR013805">
    <property type="entry name" value="GrpE_CC"/>
</dbReference>
<dbReference type="GO" id="GO:0005737">
    <property type="term" value="C:cytoplasm"/>
    <property type="evidence" value="ECO:0007669"/>
    <property type="project" value="UniProtKB-SubCell"/>
</dbReference>
<dbReference type="InterPro" id="IPR011990">
    <property type="entry name" value="TPR-like_helical_dom_sf"/>
</dbReference>
<feature type="domain" description="DUF6817" evidence="8">
    <location>
        <begin position="297"/>
        <end position="381"/>
    </location>
</feature>
<dbReference type="PRINTS" id="PR00773">
    <property type="entry name" value="GRPEPROTEIN"/>
</dbReference>
<accession>A0A261XTR4</accession>
<evidence type="ECO:0000256" key="3">
    <source>
        <dbReference type="ARBA" id="ARBA00014521"/>
    </source>
</evidence>
<dbReference type="PANTHER" id="PTHR37391:SF2">
    <property type="entry name" value="E3 UBIQUITIN-PROTEIN LIGASE"/>
    <property type="match status" value="1"/>
</dbReference>
<dbReference type="Gene3D" id="2.30.22.10">
    <property type="entry name" value="Head domain of nucleotide exchange factor GrpE"/>
    <property type="match status" value="1"/>
</dbReference>
<dbReference type="GO" id="GO:0006457">
    <property type="term" value="P:protein folding"/>
    <property type="evidence" value="ECO:0007669"/>
    <property type="project" value="InterPro"/>
</dbReference>
<dbReference type="InterPro" id="IPR004861">
    <property type="entry name" value="Siw14-like"/>
</dbReference>
<evidence type="ECO:0000259" key="8">
    <source>
        <dbReference type="Pfam" id="PF20680"/>
    </source>
</evidence>
<keyword evidence="4" id="KW-0963">Cytoplasm</keyword>
<dbReference type="GO" id="GO:0000774">
    <property type="term" value="F:adenyl-nucleotide exchange factor activity"/>
    <property type="evidence" value="ECO:0007669"/>
    <property type="project" value="InterPro"/>
</dbReference>
<dbReference type="SUPFAM" id="SSF58014">
    <property type="entry name" value="Coiled-coil domain of nucleotide exchange factor GrpE"/>
    <property type="match status" value="1"/>
</dbReference>
<dbReference type="Pfam" id="PF03162">
    <property type="entry name" value="Y_phosphatase2"/>
    <property type="match status" value="1"/>
</dbReference>
<dbReference type="InterPro" id="IPR000740">
    <property type="entry name" value="GrpE"/>
</dbReference>
<dbReference type="GO" id="GO:0042803">
    <property type="term" value="F:protein homodimerization activity"/>
    <property type="evidence" value="ECO:0007669"/>
    <property type="project" value="InterPro"/>
</dbReference>
<keyword evidence="5" id="KW-0378">Hydrolase</keyword>
<dbReference type="PANTHER" id="PTHR37391">
    <property type="entry name" value="E3 UBIQUITIN-PROTEIN LIGASE"/>
    <property type="match status" value="1"/>
</dbReference>
<gene>
    <name evidence="9" type="ORF">BZG36_05187</name>
</gene>
<protein>
    <recommendedName>
        <fullName evidence="3">GrpE protein homolog, mitochondrial</fullName>
    </recommendedName>
</protein>
<dbReference type="OrthoDB" id="2306007at2759"/>
<dbReference type="Gene3D" id="3.90.190.10">
    <property type="entry name" value="Protein tyrosine phosphatase superfamily"/>
    <property type="match status" value="1"/>
</dbReference>
<dbReference type="SUPFAM" id="SSF48452">
    <property type="entry name" value="TPR-like"/>
    <property type="match status" value="1"/>
</dbReference>
<sequence length="899" mass="101922">MQRSLITRVATASAYRSVYRQAPVMRRFYSEGDKVEGEQNGNKKEEKKAEEPEQQQGEEKQPEKTEESVLAEKDKQISEFKDAYVRCLADQENLRNRTRKEIETTKEYAIQKFATELLDTADILGMALTAVPEAYRGEAKTDDASNETHATLTNLYTGVRMTETELLKTLSRHGVERYWPEGEVFDPNLHQAVFQAPIADKTPGTIFAVQKAGFKMKSRVLRPAQMLTIACFCCKSPNMDIYPANFPRCLAALSLLNTMPTLENTRSSDLIPPHIKPILRQDYAQIDPQLPELLQTLRDVGTPECWHKHSSFYDHLLDVYLTCKIWKLPDAVARCGLLHSAYSNSYVNLAVFRAKEERGRVRALLGEEAEALVYLFCIIDRHELINERLLKQLDATCSNVDKVVPRDGLTMKHIKTGEPIHLTLRQICIFLVLTIADFTDQTYGWQDALWNRTDGSFSWAPVPPNQFSFSLWPGDGKPGLWHGNIACMAYLCRACCEGGNEDLIPPVFHGGRDLVPAEDVVLARDLYWEIIQHRQNLASTEEAEKTVRLLDNVVSRNPHVGEPHLLAAQIHLRLKQWSQAEAEAKKALELFLEWGTVWDKRMMWNAWVAFSRVCYESARQQQWAHERGPIAATPRETATMPAIVNEDSEEDETEEADEGRVDVGEEVTAVGGLEVENNVRVLVDWTGVGEAGGLDFTFMPPKARVPLLTPPEQYGIVEAGVFRSDMLQSAHLPFIRQLKLKTILVLSPELPGRAVLNYLEEAGVNLVHLGLTTWKPANTPLSWRPVSEELIKEGLEMVLDVDRHPMLLMCTSGMHDTGTLVGCLRKLQHWNFSAICNEYRNFAGTKARYINEQFIELFDLDLITLPPNLPTWYIQQAQLWEQEQEQGYASTDNSIMDGT</sequence>
<evidence type="ECO:0000256" key="4">
    <source>
        <dbReference type="ARBA" id="ARBA00022490"/>
    </source>
</evidence>
<evidence type="ECO:0000256" key="2">
    <source>
        <dbReference type="ARBA" id="ARBA00009054"/>
    </source>
</evidence>